<evidence type="ECO:0000313" key="2">
    <source>
        <dbReference type="EMBL" id="WWP24055.1"/>
    </source>
</evidence>
<sequence>MNNEIVVPIDITQEEKSILAVLSIRQFLIIFPTLVFCGVFFIFGGLPFLDGGAEWIGKLILFVILGAIAAFFAFFKFDKHEQYASEFVVSRIKFLRSQKTFTHN</sequence>
<dbReference type="Proteomes" id="UP001364764">
    <property type="component" value="Plasmid pY5S7-1"/>
</dbReference>
<dbReference type="GeneID" id="93479975"/>
<organism evidence="2 3">
    <name type="scientific">Paenibacillus amylolyticus</name>
    <dbReference type="NCBI Taxonomy" id="1451"/>
    <lineage>
        <taxon>Bacteria</taxon>
        <taxon>Bacillati</taxon>
        <taxon>Bacillota</taxon>
        <taxon>Bacilli</taxon>
        <taxon>Bacillales</taxon>
        <taxon>Paenibacillaceae</taxon>
        <taxon>Paenibacillus</taxon>
    </lineage>
</organism>
<keyword evidence="1" id="KW-0472">Membrane</keyword>
<gene>
    <name evidence="2" type="ORF">V6668_30880</name>
</gene>
<keyword evidence="1" id="KW-1133">Transmembrane helix</keyword>
<feature type="transmembrane region" description="Helical" evidence="1">
    <location>
        <begin position="27"/>
        <end position="49"/>
    </location>
</feature>
<proteinExistence type="predicted"/>
<dbReference type="InterPro" id="IPR024414">
    <property type="entry name" value="Uncharacterised_PrgI"/>
</dbReference>
<dbReference type="Pfam" id="PF12666">
    <property type="entry name" value="PrgI"/>
    <property type="match status" value="1"/>
</dbReference>
<dbReference type="AlphaFoldDB" id="A0ABD8B2Z5"/>
<geneLocation type="plasmid" evidence="2 3">
    <name>pY5S7-1</name>
</geneLocation>
<feature type="transmembrane region" description="Helical" evidence="1">
    <location>
        <begin position="55"/>
        <end position="75"/>
    </location>
</feature>
<dbReference type="RefSeq" id="WP_091037044.1">
    <property type="nucleotide sequence ID" value="NZ_CP145893.1"/>
</dbReference>
<reference evidence="2 3" key="1">
    <citation type="submission" date="2024-02" db="EMBL/GenBank/DDBJ databases">
        <title>Complete sequences of two Paenibacillus sp. strains and one Lysinibacillus strain isolated from the environment on STAA medium highlight biotechnological potential.</title>
        <authorList>
            <person name="Attere S.A."/>
            <person name="Piche L.C."/>
            <person name="Intertaglia L."/>
            <person name="Lami R."/>
            <person name="Charette S.J."/>
            <person name="Vincent A.T."/>
        </authorList>
    </citation>
    <scope>NUCLEOTIDE SEQUENCE [LARGE SCALE GENOMIC DNA]</scope>
    <source>
        <strain evidence="2 3">Y5S-7</strain>
        <plasmid evidence="2 3">pY5S7-1</plasmid>
    </source>
</reference>
<keyword evidence="2" id="KW-0614">Plasmid</keyword>
<protein>
    <submittedName>
        <fullName evidence="2">PrgI family protein</fullName>
    </submittedName>
</protein>
<accession>A0ABD8B2Z5</accession>
<dbReference type="EMBL" id="CP145893">
    <property type="protein sequence ID" value="WWP24055.1"/>
    <property type="molecule type" value="Genomic_DNA"/>
</dbReference>
<name>A0ABD8B2Z5_PAEAM</name>
<evidence type="ECO:0000256" key="1">
    <source>
        <dbReference type="SAM" id="Phobius"/>
    </source>
</evidence>
<keyword evidence="1" id="KW-0812">Transmembrane</keyword>
<evidence type="ECO:0000313" key="3">
    <source>
        <dbReference type="Proteomes" id="UP001364764"/>
    </source>
</evidence>